<proteinExistence type="predicted"/>
<evidence type="ECO:0000313" key="1">
    <source>
        <dbReference type="EMBL" id="AGH44805.1"/>
    </source>
</evidence>
<dbReference type="KEGG" id="gps:C427_2696"/>
<gene>
    <name evidence="1" type="ORF">C427_2696</name>
</gene>
<name>M4RME8_9ALTE</name>
<sequence length="68" mass="7668">MNVKNYPYKADAYDSFADGLEASKQLNKALNMRNMAIEKSINENVENNAYQTRLANLVALIKENAQSN</sequence>
<dbReference type="Proteomes" id="UP000011864">
    <property type="component" value="Chromosome"/>
</dbReference>
<dbReference type="HOGENOM" id="CLU_2790201_0_0_6"/>
<protein>
    <submittedName>
        <fullName evidence="1">Esterase</fullName>
    </submittedName>
</protein>
<dbReference type="RefSeq" id="WP_015430845.1">
    <property type="nucleotide sequence ID" value="NC_020514.1"/>
</dbReference>
<dbReference type="AlphaFoldDB" id="M4RME8"/>
<reference evidence="1 2" key="1">
    <citation type="journal article" date="2013" name="Genome Announc.">
        <title>Complete Genome Sequence of Glaciecola psychrophila Strain 170T.</title>
        <authorList>
            <person name="Yin J."/>
            <person name="Chen J."/>
            <person name="Liu G."/>
            <person name="Yu Y."/>
            <person name="Song L."/>
            <person name="Wang X."/>
            <person name="Qu X."/>
        </authorList>
    </citation>
    <scope>NUCLEOTIDE SEQUENCE [LARGE SCALE GENOMIC DNA]</scope>
    <source>
        <strain evidence="1 2">170</strain>
    </source>
</reference>
<dbReference type="eggNOG" id="COG2819">
    <property type="taxonomic scope" value="Bacteria"/>
</dbReference>
<evidence type="ECO:0000313" key="2">
    <source>
        <dbReference type="Proteomes" id="UP000011864"/>
    </source>
</evidence>
<accession>M4RME8</accession>
<keyword evidence="2" id="KW-1185">Reference proteome</keyword>
<dbReference type="EMBL" id="CP003837">
    <property type="protein sequence ID" value="AGH44805.1"/>
    <property type="molecule type" value="Genomic_DNA"/>
</dbReference>
<organism evidence="1 2">
    <name type="scientific">Paraglaciecola psychrophila 170</name>
    <dbReference type="NCBI Taxonomy" id="1129794"/>
    <lineage>
        <taxon>Bacteria</taxon>
        <taxon>Pseudomonadati</taxon>
        <taxon>Pseudomonadota</taxon>
        <taxon>Gammaproteobacteria</taxon>
        <taxon>Alteromonadales</taxon>
        <taxon>Alteromonadaceae</taxon>
        <taxon>Paraglaciecola</taxon>
    </lineage>
</organism>
<dbReference type="PATRIC" id="fig|1129794.4.peg.2677"/>